<dbReference type="Proteomes" id="UP000437017">
    <property type="component" value="Unassembled WGS sequence"/>
</dbReference>
<comment type="caution">
    <text evidence="3">The sequence shown here is derived from an EMBL/GenBank/DDBJ whole genome shotgun (WGS) entry which is preliminary data.</text>
</comment>
<dbReference type="EMBL" id="SGJD01000306">
    <property type="protein sequence ID" value="KAB0405729.1"/>
    <property type="molecule type" value="Genomic_DNA"/>
</dbReference>
<dbReference type="InterPro" id="IPR001849">
    <property type="entry name" value="PH_domain"/>
</dbReference>
<dbReference type="PANTHER" id="PTHR47014:SF1">
    <property type="entry name" value="PLECKSTRIN HOMOLOGY DOMAIN-CONTAINING FAMILY S MEMBER 1"/>
    <property type="match status" value="1"/>
</dbReference>
<evidence type="ECO:0000313" key="3">
    <source>
        <dbReference type="EMBL" id="KAB0405729.1"/>
    </source>
</evidence>
<feature type="compositionally biased region" description="Basic residues" evidence="1">
    <location>
        <begin position="16"/>
        <end position="25"/>
    </location>
</feature>
<organism evidence="3 4">
    <name type="scientific">Balaenoptera physalus</name>
    <name type="common">Fin whale</name>
    <name type="synonym">Balaena physalus</name>
    <dbReference type="NCBI Taxonomy" id="9770"/>
    <lineage>
        <taxon>Eukaryota</taxon>
        <taxon>Metazoa</taxon>
        <taxon>Chordata</taxon>
        <taxon>Craniata</taxon>
        <taxon>Vertebrata</taxon>
        <taxon>Euteleostomi</taxon>
        <taxon>Mammalia</taxon>
        <taxon>Eutheria</taxon>
        <taxon>Laurasiatheria</taxon>
        <taxon>Artiodactyla</taxon>
        <taxon>Whippomorpha</taxon>
        <taxon>Cetacea</taxon>
        <taxon>Mysticeti</taxon>
        <taxon>Balaenopteridae</taxon>
        <taxon>Balaenoptera</taxon>
    </lineage>
</organism>
<name>A0A6A1QDL8_BALPH</name>
<keyword evidence="4" id="KW-1185">Reference proteome</keyword>
<feature type="compositionally biased region" description="Polar residues" evidence="1">
    <location>
        <begin position="338"/>
        <end position="354"/>
    </location>
</feature>
<evidence type="ECO:0000313" key="4">
    <source>
        <dbReference type="Proteomes" id="UP000437017"/>
    </source>
</evidence>
<protein>
    <recommendedName>
        <fullName evidence="2">PH domain-containing protein</fullName>
    </recommendedName>
</protein>
<dbReference type="SMART" id="SM00233">
    <property type="entry name" value="PH"/>
    <property type="match status" value="1"/>
</dbReference>
<dbReference type="OrthoDB" id="9900190at2759"/>
<feature type="compositionally biased region" description="Basic and acidic residues" evidence="1">
    <location>
        <begin position="179"/>
        <end position="191"/>
    </location>
</feature>
<sequence>MDVGGSVERCGDLHKSPRSSSRKRSFPCVKQAVSRDGSATPKQSRKQLTLYYENEVCKQDYFIKSPPPQLFFSAASWKKRLFILSKSGEKGFSLSYYKDHHHRGSVEIDRNSSVEVGISNHEKMQSVQKMFRCHPEEVMSIRTTNREYFLIGYDREKIKDWVSFLSSLCRNIKAAHQNTEEKLSLGDRRPSSDPIPLLGPSCTPEAVSTTTTRKSLPDMHLMVKSSFSMEKSSAGLREARLPHDFWSEAAQDTEEESHYVSPRSILLELDNILAASDSGEPIEPIGPGSPDQVSKAVERHYMSMKSCVSKETSHKSADGKEESQTLADMLNGELHPQDQGSGTGSCLSPANTEAQITNDKKGSASLSVVQLSILINNIPDEIQVEKLNVFLSPPDIINYLALKEAAGRICVAQWKGPPHLGCLFFHGDHLLAVNDLKPQSLEEFSLFLSRSIQREKVKLTIARIPNSEKFHAIACTCHLQDQGIKPSKLDTSVLERTLKRNLAIKKGQQKGSGE</sequence>
<gene>
    <name evidence="3" type="ORF">E2I00_001570</name>
</gene>
<feature type="region of interest" description="Disordered" evidence="1">
    <location>
        <begin position="179"/>
        <end position="213"/>
    </location>
</feature>
<dbReference type="AlphaFoldDB" id="A0A6A1QDL8"/>
<dbReference type="InterPro" id="IPR011993">
    <property type="entry name" value="PH-like_dom_sf"/>
</dbReference>
<dbReference type="Gene3D" id="2.30.29.30">
    <property type="entry name" value="Pleckstrin-homology domain (PH domain)/Phosphotyrosine-binding domain (PTB)"/>
    <property type="match status" value="1"/>
</dbReference>
<dbReference type="PANTHER" id="PTHR47014">
    <property type="entry name" value="PLECKSTRIN HOMOLOGY DOMAIN-CONTAINING FAMILY S MEMBER 1"/>
    <property type="match status" value="1"/>
</dbReference>
<feature type="region of interest" description="Disordered" evidence="1">
    <location>
        <begin position="1"/>
        <end position="41"/>
    </location>
</feature>
<accession>A0A6A1QDL8</accession>
<dbReference type="SUPFAM" id="SSF50729">
    <property type="entry name" value="PH domain-like"/>
    <property type="match status" value="1"/>
</dbReference>
<proteinExistence type="predicted"/>
<feature type="region of interest" description="Disordered" evidence="1">
    <location>
        <begin position="332"/>
        <end position="354"/>
    </location>
</feature>
<reference evidence="3 4" key="1">
    <citation type="journal article" date="2019" name="PLoS ONE">
        <title>Genomic analyses reveal an absence of contemporary introgressive admixture between fin whales and blue whales, despite known hybrids.</title>
        <authorList>
            <person name="Westbury M.V."/>
            <person name="Petersen B."/>
            <person name="Lorenzen E.D."/>
        </authorList>
    </citation>
    <scope>NUCLEOTIDE SEQUENCE [LARGE SCALE GENOMIC DNA]</scope>
    <source>
        <strain evidence="3">FinWhale-01</strain>
    </source>
</reference>
<dbReference type="PROSITE" id="PS50003">
    <property type="entry name" value="PH_DOMAIN"/>
    <property type="match status" value="1"/>
</dbReference>
<evidence type="ECO:0000256" key="1">
    <source>
        <dbReference type="SAM" id="MobiDB-lite"/>
    </source>
</evidence>
<dbReference type="InterPro" id="IPR042986">
    <property type="entry name" value="PLEKHS1"/>
</dbReference>
<evidence type="ECO:0000259" key="2">
    <source>
        <dbReference type="PROSITE" id="PS50003"/>
    </source>
</evidence>
<feature type="domain" description="PH" evidence="2">
    <location>
        <begin position="55"/>
        <end position="170"/>
    </location>
</feature>